<dbReference type="PROSITE" id="PS00211">
    <property type="entry name" value="ABC_TRANSPORTER_1"/>
    <property type="match status" value="1"/>
</dbReference>
<dbReference type="InterPro" id="IPR027417">
    <property type="entry name" value="P-loop_NTPase"/>
</dbReference>
<evidence type="ECO:0000256" key="3">
    <source>
        <dbReference type="ARBA" id="ARBA00022741"/>
    </source>
</evidence>
<name>A0A4R0JFX7_9ACTN</name>
<accession>A0A4R0JFX7</accession>
<keyword evidence="2" id="KW-0813">Transport</keyword>
<dbReference type="OrthoDB" id="9804819at2"/>
<dbReference type="Proteomes" id="UP000293342">
    <property type="component" value="Unassembled WGS sequence"/>
</dbReference>
<dbReference type="Gene3D" id="3.40.50.300">
    <property type="entry name" value="P-loop containing nucleotide triphosphate hydrolases"/>
    <property type="match status" value="1"/>
</dbReference>
<dbReference type="Pfam" id="PF00005">
    <property type="entry name" value="ABC_tran"/>
    <property type="match status" value="1"/>
</dbReference>
<keyword evidence="7" id="KW-1185">Reference proteome</keyword>
<dbReference type="GO" id="GO:0005524">
    <property type="term" value="F:ATP binding"/>
    <property type="evidence" value="ECO:0007669"/>
    <property type="project" value="UniProtKB-KW"/>
</dbReference>
<keyword evidence="3" id="KW-0547">Nucleotide-binding</keyword>
<dbReference type="AlphaFoldDB" id="A0A4R0JFX7"/>
<dbReference type="InterPro" id="IPR003593">
    <property type="entry name" value="AAA+_ATPase"/>
</dbReference>
<reference evidence="6 7" key="1">
    <citation type="submission" date="2019-02" db="EMBL/GenBank/DDBJ databases">
        <title>Kribbella capetownensis sp. nov. and Kribbella speibonae sp. nov., isolated from soil.</title>
        <authorList>
            <person name="Curtis S.M."/>
            <person name="Norton I."/>
            <person name="Everest G.J."/>
            <person name="Meyers P.R."/>
        </authorList>
    </citation>
    <scope>NUCLEOTIDE SEQUENCE [LARGE SCALE GENOMIC DNA]</scope>
    <source>
        <strain evidence="6 7">YM53</strain>
    </source>
</reference>
<evidence type="ECO:0000256" key="2">
    <source>
        <dbReference type="ARBA" id="ARBA00022448"/>
    </source>
</evidence>
<dbReference type="InterPro" id="IPR017871">
    <property type="entry name" value="ABC_transporter-like_CS"/>
</dbReference>
<dbReference type="InterPro" id="IPR003439">
    <property type="entry name" value="ABC_transporter-like_ATP-bd"/>
</dbReference>
<keyword evidence="4 6" id="KW-0067">ATP-binding</keyword>
<feature type="domain" description="ABC transporter" evidence="5">
    <location>
        <begin position="6"/>
        <end position="238"/>
    </location>
</feature>
<evidence type="ECO:0000256" key="1">
    <source>
        <dbReference type="ARBA" id="ARBA00005417"/>
    </source>
</evidence>
<comment type="caution">
    <text evidence="6">The sequence shown here is derived from an EMBL/GenBank/DDBJ whole genome shotgun (WGS) entry which is preliminary data.</text>
</comment>
<evidence type="ECO:0000313" key="7">
    <source>
        <dbReference type="Proteomes" id="UP000293342"/>
    </source>
</evidence>
<evidence type="ECO:0000259" key="5">
    <source>
        <dbReference type="PROSITE" id="PS50893"/>
    </source>
</evidence>
<protein>
    <submittedName>
        <fullName evidence="6">ATP-binding cassette domain-containing protein</fullName>
    </submittedName>
</protein>
<gene>
    <name evidence="6" type="ORF">E0H75_31085</name>
</gene>
<comment type="similarity">
    <text evidence="1">Belongs to the ABC transporter superfamily.</text>
</comment>
<dbReference type="GO" id="GO:0016887">
    <property type="term" value="F:ATP hydrolysis activity"/>
    <property type="evidence" value="ECO:0007669"/>
    <property type="project" value="InterPro"/>
</dbReference>
<dbReference type="PANTHER" id="PTHR43335:SF2">
    <property type="entry name" value="ABC TRANSPORTER, ATP-BINDING PROTEIN"/>
    <property type="match status" value="1"/>
</dbReference>
<evidence type="ECO:0000256" key="4">
    <source>
        <dbReference type="ARBA" id="ARBA00022840"/>
    </source>
</evidence>
<dbReference type="PANTHER" id="PTHR43335">
    <property type="entry name" value="ABC TRANSPORTER, ATP-BINDING PROTEIN"/>
    <property type="match status" value="1"/>
</dbReference>
<proteinExistence type="inferred from homology"/>
<dbReference type="EMBL" id="SJKD01000008">
    <property type="protein sequence ID" value="TCC44970.1"/>
    <property type="molecule type" value="Genomic_DNA"/>
</dbReference>
<dbReference type="SMART" id="SM00382">
    <property type="entry name" value="AAA"/>
    <property type="match status" value="1"/>
</dbReference>
<dbReference type="SUPFAM" id="SSF52540">
    <property type="entry name" value="P-loop containing nucleoside triphosphate hydrolases"/>
    <property type="match status" value="1"/>
</dbReference>
<organism evidence="6 7">
    <name type="scientific">Kribbella capetownensis</name>
    <dbReference type="NCBI Taxonomy" id="1572659"/>
    <lineage>
        <taxon>Bacteria</taxon>
        <taxon>Bacillati</taxon>
        <taxon>Actinomycetota</taxon>
        <taxon>Actinomycetes</taxon>
        <taxon>Propionibacteriales</taxon>
        <taxon>Kribbellaceae</taxon>
        <taxon>Kribbella</taxon>
    </lineage>
</organism>
<dbReference type="PROSITE" id="PS50893">
    <property type="entry name" value="ABC_TRANSPORTER_2"/>
    <property type="match status" value="1"/>
</dbReference>
<dbReference type="RefSeq" id="WP_131517274.1">
    <property type="nucleotide sequence ID" value="NZ_SJKD01000008.1"/>
</dbReference>
<sequence length="289" mass="30810">MSPQIAVLDGVTKSYGGAEVLHRTDLGFDRGVIGLLGPNGAGKSTMLRLLATAMPPTSGRIVVSDHVVTDGSPDRTAARRRLSYLPQEVGIPRRMTSFAFLDYIAVLKEWKDTGARHREVNRVLGLVGLEDRRTKRVSALSGGQRRRLALAQALMGDPDLVVLDEPTTGLDPEQRASLRGILSSYADRGAVLLATHQTEDVSALCDRVIILDDGRIRFDGSVASLIGLADGQVWIGSEVNAGALSSWRTGTGEIRSLGGVPAAGSRPAEPAVEDAYLLVRSANLIGQPR</sequence>
<evidence type="ECO:0000313" key="6">
    <source>
        <dbReference type="EMBL" id="TCC44970.1"/>
    </source>
</evidence>